<keyword evidence="3" id="KW-1185">Reference proteome</keyword>
<proteinExistence type="predicted"/>
<dbReference type="InterPro" id="IPR013748">
    <property type="entry name" value="Rep_factorC_C"/>
</dbReference>
<dbReference type="InterPro" id="IPR008921">
    <property type="entry name" value="DNA_pol3_clamp-load_cplx_C"/>
</dbReference>
<dbReference type="EMBL" id="KK101657">
    <property type="protein sequence ID" value="KIZ00081.1"/>
    <property type="molecule type" value="Genomic_DNA"/>
</dbReference>
<dbReference type="Proteomes" id="UP000054498">
    <property type="component" value="Unassembled WGS sequence"/>
</dbReference>
<dbReference type="Pfam" id="PF08542">
    <property type="entry name" value="Rep_fac_C"/>
    <property type="match status" value="1"/>
</dbReference>
<evidence type="ECO:0000313" key="2">
    <source>
        <dbReference type="EMBL" id="KIZ00081.1"/>
    </source>
</evidence>
<reference evidence="2 3" key="1">
    <citation type="journal article" date="2013" name="BMC Genomics">
        <title>Reconstruction of the lipid metabolism for the microalga Monoraphidium neglectum from its genome sequence reveals characteristics suitable for biofuel production.</title>
        <authorList>
            <person name="Bogen C."/>
            <person name="Al-Dilaimi A."/>
            <person name="Albersmeier A."/>
            <person name="Wichmann J."/>
            <person name="Grundmann M."/>
            <person name="Rupp O."/>
            <person name="Lauersen K.J."/>
            <person name="Blifernez-Klassen O."/>
            <person name="Kalinowski J."/>
            <person name="Goesmann A."/>
            <person name="Mussgnug J.H."/>
            <person name="Kruse O."/>
        </authorList>
    </citation>
    <scope>NUCLEOTIDE SEQUENCE [LARGE SCALE GENOMIC DNA]</scope>
    <source>
        <strain evidence="2 3">SAG 48.87</strain>
    </source>
</reference>
<dbReference type="GO" id="GO:0003677">
    <property type="term" value="F:DNA binding"/>
    <property type="evidence" value="ECO:0007669"/>
    <property type="project" value="InterPro"/>
</dbReference>
<dbReference type="Gene3D" id="1.20.272.10">
    <property type="match status" value="1"/>
</dbReference>
<evidence type="ECO:0000313" key="3">
    <source>
        <dbReference type="Proteomes" id="UP000054498"/>
    </source>
</evidence>
<dbReference type="GeneID" id="25740754"/>
<dbReference type="OrthoDB" id="4199794at2759"/>
<dbReference type="GO" id="GO:0006260">
    <property type="term" value="P:DNA replication"/>
    <property type="evidence" value="ECO:0007669"/>
    <property type="project" value="InterPro"/>
</dbReference>
<feature type="domain" description="Replication factor C C-terminal" evidence="1">
    <location>
        <begin position="7"/>
        <end position="74"/>
    </location>
</feature>
<dbReference type="RefSeq" id="XP_013899100.1">
    <property type="nucleotide sequence ID" value="XM_014043646.1"/>
</dbReference>
<dbReference type="AlphaFoldDB" id="A0A0D2N1D4"/>
<dbReference type="SUPFAM" id="SSF48019">
    <property type="entry name" value="post-AAA+ oligomerization domain-like"/>
    <property type="match status" value="1"/>
</dbReference>
<evidence type="ECO:0000259" key="1">
    <source>
        <dbReference type="Pfam" id="PF08542"/>
    </source>
</evidence>
<sequence length="85" mass="9027">MPKRSGITDLIAEGYPAQQVLLQLQSEVLAAPSDPDASDSAIPAKPRSQICELLAEADKCLQDGADEFLQLLHVGAQTQKALARA</sequence>
<dbReference type="KEGG" id="mng:MNEG_7878"/>
<protein>
    <recommendedName>
        <fullName evidence="1">Replication factor C C-terminal domain-containing protein</fullName>
    </recommendedName>
</protein>
<organism evidence="2 3">
    <name type="scientific">Monoraphidium neglectum</name>
    <dbReference type="NCBI Taxonomy" id="145388"/>
    <lineage>
        <taxon>Eukaryota</taxon>
        <taxon>Viridiplantae</taxon>
        <taxon>Chlorophyta</taxon>
        <taxon>core chlorophytes</taxon>
        <taxon>Chlorophyceae</taxon>
        <taxon>CS clade</taxon>
        <taxon>Sphaeropleales</taxon>
        <taxon>Selenastraceae</taxon>
        <taxon>Monoraphidium</taxon>
    </lineage>
</organism>
<gene>
    <name evidence="2" type="ORF">MNEG_7878</name>
</gene>
<accession>A0A0D2N1D4</accession>
<name>A0A0D2N1D4_9CHLO</name>
<dbReference type="STRING" id="145388.A0A0D2N1D4"/>